<gene>
    <name evidence="9" type="ORF">C1H76_5318</name>
</gene>
<evidence type="ECO:0000256" key="7">
    <source>
        <dbReference type="SAM" id="Phobius"/>
    </source>
</evidence>
<protein>
    <recommendedName>
        <fullName evidence="8">Rhodopsin domain-containing protein</fullName>
    </recommendedName>
</protein>
<evidence type="ECO:0000256" key="3">
    <source>
        <dbReference type="ARBA" id="ARBA00022989"/>
    </source>
</evidence>
<keyword evidence="4 7" id="KW-0472">Membrane</keyword>
<evidence type="ECO:0000256" key="2">
    <source>
        <dbReference type="ARBA" id="ARBA00022692"/>
    </source>
</evidence>
<sequence>MRHSATRLPRLVKSNHNFSVPEASPHDLHPSFSVNTRVDTVIEVRRRSICPTLYYNRLVESLPSSNDDLGVALVALAWALFGIAFVIVALRLWTRAVFLKSRLVLHDWLMICAIVSEIIHASILTAGQQHGLGRHIESLQGPEISKAGHYIVISESFSITTSYFGRMSFAVFLLSVVGVAAMPQRITLWAVIIGNTIVNILAIAQVYAQCGKDLSALWNPTVKAHAHCQPDYVETYIGYCQAGINSLCDLVLTVLPLTIIWSLKMPRGTKAGLAALLMLSLFALIASIAKAVEIQQLSSGPDFTYHFAVLQYCVILENDIVMIAASVPMLRALWTRNGDGSDPSRPHPNSHGTALASMRKTTHTGQASRRHSLSDDEEHILGSESGKENGVIHKTTETAIIVKERDAE</sequence>
<keyword evidence="3 7" id="KW-1133">Transmembrane helix</keyword>
<feature type="transmembrane region" description="Helical" evidence="7">
    <location>
        <begin position="236"/>
        <end position="261"/>
    </location>
</feature>
<comment type="caution">
    <text evidence="9">The sequence shown here is derived from an EMBL/GenBank/DDBJ whole genome shotgun (WGS) entry which is preliminary data.</text>
</comment>
<accession>A0A4U7AZ07</accession>
<evidence type="ECO:0000256" key="4">
    <source>
        <dbReference type="ARBA" id="ARBA00023136"/>
    </source>
</evidence>
<dbReference type="Pfam" id="PF20684">
    <property type="entry name" value="Fung_rhodopsin"/>
    <property type="match status" value="1"/>
</dbReference>
<evidence type="ECO:0000256" key="1">
    <source>
        <dbReference type="ARBA" id="ARBA00004141"/>
    </source>
</evidence>
<comment type="subcellular location">
    <subcellularLocation>
        <location evidence="1">Membrane</location>
        <topology evidence="1">Multi-pass membrane protein</topology>
    </subcellularLocation>
</comment>
<dbReference type="PANTHER" id="PTHR33048">
    <property type="entry name" value="PTH11-LIKE INTEGRAL MEMBRANE PROTEIN (AFU_ORTHOLOGUE AFUA_5G11245)"/>
    <property type="match status" value="1"/>
</dbReference>
<feature type="transmembrane region" description="Helical" evidence="7">
    <location>
        <begin position="163"/>
        <end position="181"/>
    </location>
</feature>
<feature type="transmembrane region" description="Helical" evidence="7">
    <location>
        <begin position="304"/>
        <end position="327"/>
    </location>
</feature>
<feature type="transmembrane region" description="Helical" evidence="7">
    <location>
        <begin position="69"/>
        <end position="93"/>
    </location>
</feature>
<feature type="transmembrane region" description="Helical" evidence="7">
    <location>
        <begin position="105"/>
        <end position="124"/>
    </location>
</feature>
<feature type="transmembrane region" description="Helical" evidence="7">
    <location>
        <begin position="188"/>
        <end position="208"/>
    </location>
</feature>
<name>A0A4U7AZ07_9PEZI</name>
<reference evidence="9 10" key="1">
    <citation type="submission" date="2018-02" db="EMBL/GenBank/DDBJ databases">
        <title>Draft genome sequences of Elsinoe sp., causing black scab on jojoba.</title>
        <authorList>
            <person name="Stodart B."/>
            <person name="Jeffress S."/>
            <person name="Ash G."/>
            <person name="Arun Chinnappa K."/>
        </authorList>
    </citation>
    <scope>NUCLEOTIDE SEQUENCE [LARGE SCALE GENOMIC DNA]</scope>
    <source>
        <strain evidence="9 10">Hillstone_2</strain>
    </source>
</reference>
<organism evidence="9 10">
    <name type="scientific">Elsinoe australis</name>
    <dbReference type="NCBI Taxonomy" id="40998"/>
    <lineage>
        <taxon>Eukaryota</taxon>
        <taxon>Fungi</taxon>
        <taxon>Dikarya</taxon>
        <taxon>Ascomycota</taxon>
        <taxon>Pezizomycotina</taxon>
        <taxon>Dothideomycetes</taxon>
        <taxon>Dothideomycetidae</taxon>
        <taxon>Myriangiales</taxon>
        <taxon>Elsinoaceae</taxon>
        <taxon>Elsinoe</taxon>
    </lineage>
</organism>
<evidence type="ECO:0000256" key="5">
    <source>
        <dbReference type="ARBA" id="ARBA00038359"/>
    </source>
</evidence>
<evidence type="ECO:0000259" key="8">
    <source>
        <dbReference type="Pfam" id="PF20684"/>
    </source>
</evidence>
<dbReference type="AlphaFoldDB" id="A0A4U7AZ07"/>
<feature type="transmembrane region" description="Helical" evidence="7">
    <location>
        <begin position="273"/>
        <end position="292"/>
    </location>
</feature>
<evidence type="ECO:0000256" key="6">
    <source>
        <dbReference type="SAM" id="MobiDB-lite"/>
    </source>
</evidence>
<keyword evidence="2 7" id="KW-0812">Transmembrane</keyword>
<dbReference type="InterPro" id="IPR052337">
    <property type="entry name" value="SAT4-like"/>
</dbReference>
<proteinExistence type="inferred from homology"/>
<dbReference type="InterPro" id="IPR049326">
    <property type="entry name" value="Rhodopsin_dom_fungi"/>
</dbReference>
<evidence type="ECO:0000313" key="9">
    <source>
        <dbReference type="EMBL" id="TKX22535.1"/>
    </source>
</evidence>
<evidence type="ECO:0000313" key="10">
    <source>
        <dbReference type="Proteomes" id="UP000308133"/>
    </source>
</evidence>
<dbReference type="Proteomes" id="UP000308133">
    <property type="component" value="Unassembled WGS sequence"/>
</dbReference>
<dbReference type="EMBL" id="PTQR01000066">
    <property type="protein sequence ID" value="TKX22535.1"/>
    <property type="molecule type" value="Genomic_DNA"/>
</dbReference>
<comment type="similarity">
    <text evidence="5">Belongs to the SAT4 family.</text>
</comment>
<feature type="domain" description="Rhodopsin" evidence="8">
    <location>
        <begin position="90"/>
        <end position="335"/>
    </location>
</feature>
<feature type="compositionally biased region" description="Basic and acidic residues" evidence="6">
    <location>
        <begin position="379"/>
        <end position="408"/>
    </location>
</feature>
<dbReference type="PANTHER" id="PTHR33048:SF155">
    <property type="entry name" value="INTEGRAL MEMBRANE PROTEIN"/>
    <property type="match status" value="1"/>
</dbReference>
<dbReference type="GO" id="GO:0016020">
    <property type="term" value="C:membrane"/>
    <property type="evidence" value="ECO:0007669"/>
    <property type="project" value="UniProtKB-SubCell"/>
</dbReference>
<feature type="region of interest" description="Disordered" evidence="6">
    <location>
        <begin position="338"/>
        <end position="408"/>
    </location>
</feature>